<accession>A0A4Y2DSH2</accession>
<sequence>MLTTADHEQPTNRAILVIFVLSLRAITICPLSNLLISEAFPITRKKCKNDYLPSPAAVKYHSHLTTCSPCHPDEFFEKCGDSHNVFAHQCIYKMS</sequence>
<keyword evidence="1" id="KW-0812">Transmembrane</keyword>
<reference evidence="2 3" key="1">
    <citation type="journal article" date="2019" name="Sci. Rep.">
        <title>Orb-weaving spider Araneus ventricosus genome elucidates the spidroin gene catalogue.</title>
        <authorList>
            <person name="Kono N."/>
            <person name="Nakamura H."/>
            <person name="Ohtoshi R."/>
            <person name="Moran D.A.P."/>
            <person name="Shinohara A."/>
            <person name="Yoshida Y."/>
            <person name="Fujiwara M."/>
            <person name="Mori M."/>
            <person name="Tomita M."/>
            <person name="Arakawa K."/>
        </authorList>
    </citation>
    <scope>NUCLEOTIDE SEQUENCE [LARGE SCALE GENOMIC DNA]</scope>
</reference>
<keyword evidence="1" id="KW-1133">Transmembrane helix</keyword>
<evidence type="ECO:0000256" key="1">
    <source>
        <dbReference type="SAM" id="Phobius"/>
    </source>
</evidence>
<organism evidence="2 3">
    <name type="scientific">Araneus ventricosus</name>
    <name type="common">Orbweaver spider</name>
    <name type="synonym">Epeira ventricosa</name>
    <dbReference type="NCBI Taxonomy" id="182803"/>
    <lineage>
        <taxon>Eukaryota</taxon>
        <taxon>Metazoa</taxon>
        <taxon>Ecdysozoa</taxon>
        <taxon>Arthropoda</taxon>
        <taxon>Chelicerata</taxon>
        <taxon>Arachnida</taxon>
        <taxon>Araneae</taxon>
        <taxon>Araneomorphae</taxon>
        <taxon>Entelegynae</taxon>
        <taxon>Araneoidea</taxon>
        <taxon>Araneidae</taxon>
        <taxon>Araneus</taxon>
    </lineage>
</organism>
<evidence type="ECO:0000313" key="3">
    <source>
        <dbReference type="Proteomes" id="UP000499080"/>
    </source>
</evidence>
<proteinExistence type="predicted"/>
<dbReference type="AlphaFoldDB" id="A0A4Y2DSH2"/>
<feature type="transmembrane region" description="Helical" evidence="1">
    <location>
        <begin position="14"/>
        <end position="36"/>
    </location>
</feature>
<name>A0A4Y2DSH2_ARAVE</name>
<dbReference type="Proteomes" id="UP000499080">
    <property type="component" value="Unassembled WGS sequence"/>
</dbReference>
<gene>
    <name evidence="2" type="ORF">AVEN_208672_1</name>
</gene>
<comment type="caution">
    <text evidence="2">The sequence shown here is derived from an EMBL/GenBank/DDBJ whole genome shotgun (WGS) entry which is preliminary data.</text>
</comment>
<dbReference type="EMBL" id="BGPR01000430">
    <property type="protein sequence ID" value="GBM19803.1"/>
    <property type="molecule type" value="Genomic_DNA"/>
</dbReference>
<keyword evidence="3" id="KW-1185">Reference proteome</keyword>
<evidence type="ECO:0000313" key="2">
    <source>
        <dbReference type="EMBL" id="GBM19803.1"/>
    </source>
</evidence>
<protein>
    <submittedName>
        <fullName evidence="2">Uncharacterized protein</fullName>
    </submittedName>
</protein>
<keyword evidence="1" id="KW-0472">Membrane</keyword>